<keyword evidence="2" id="KW-1185">Reference proteome</keyword>
<sequence length="616" mass="70417">MDTINLIRTYQTYNFIKNLKARISNIENVKANNEYFKAIENTFSNEEILNDIAVTLLNFIWPTSQENTKNITLKRFIKHVMKLSNTTISIFISAIYYLLNLKDNAKFNNLLQRIQLEIENTKQEQGFINDGNIHERCCNCCGAYISCYRNDTVVCKCRLFLVSLVLASWSKISGFSVENINYNERFFLNITEYRLYINIESYQNFATLISNHVINMRNQKQKLHCKELLNLSKINTFDINNIREWKKNMEKKSLLMKKIKQLALKQAELRYQTIQNSSSKPSLVPNNINGQTTIQDRSKVNIQKLLNNARKSVLGNVQKQSPLDNQYSNIVNGVNVNINRTINTINRNGNRPINVAAISPMSPSGIPIANINNNVNINNNINIHGNNADHGNNVMLNENINMGVKKNYMLGQQQNVIVPMLNYAQLPLSVQNVKKGSSKIEKESHISLDNFKSFIKFYRCINEKLSTSNETIIQATSSYKALDMSLKLAFAERVQDALKLLNHVIYGTMDICKEILSLAIKGQKKNALIYIYLLTPTEIQFYNNNLKDNSSKSLTPQDVLSIVSNLLNCVQKSPNNTHEIKNNLLANLGQQSQVNNSSQNLLLKFIQNINYSLTSN</sequence>
<dbReference type="PANTHER" id="PTHR15615">
    <property type="match status" value="1"/>
</dbReference>
<evidence type="ECO:0000313" key="1">
    <source>
        <dbReference type="EMBL" id="ORY67896.1"/>
    </source>
</evidence>
<dbReference type="PANTHER" id="PTHR15615:SF36">
    <property type="entry name" value="PHO85 CYCLIN-5"/>
    <property type="match status" value="1"/>
</dbReference>
<dbReference type="InterPro" id="IPR013922">
    <property type="entry name" value="Cyclin_PHO80-like"/>
</dbReference>
<dbReference type="STRING" id="1754190.A0A1Y2E9E9"/>
<accession>A0A1Y2E9E9</accession>
<dbReference type="OrthoDB" id="286814at2759"/>
<evidence type="ECO:0000313" key="2">
    <source>
        <dbReference type="Proteomes" id="UP000193920"/>
    </source>
</evidence>
<dbReference type="GO" id="GO:0005634">
    <property type="term" value="C:nucleus"/>
    <property type="evidence" value="ECO:0007669"/>
    <property type="project" value="TreeGrafter"/>
</dbReference>
<dbReference type="Gene3D" id="1.10.472.10">
    <property type="entry name" value="Cyclin-like"/>
    <property type="match status" value="1"/>
</dbReference>
<dbReference type="CDD" id="cd20557">
    <property type="entry name" value="CYCLIN_ScPCL1-like"/>
    <property type="match status" value="1"/>
</dbReference>
<dbReference type="Proteomes" id="UP000193920">
    <property type="component" value="Unassembled WGS sequence"/>
</dbReference>
<gene>
    <name evidence="1" type="ORF">LY90DRAFT_700499</name>
</gene>
<dbReference type="EMBL" id="MCOG01000048">
    <property type="protein sequence ID" value="ORY67896.1"/>
    <property type="molecule type" value="Genomic_DNA"/>
</dbReference>
<dbReference type="GO" id="GO:0000307">
    <property type="term" value="C:cyclin-dependent protein kinase holoenzyme complex"/>
    <property type="evidence" value="ECO:0007669"/>
    <property type="project" value="TreeGrafter"/>
</dbReference>
<dbReference type="AlphaFoldDB" id="A0A1Y2E9E9"/>
<comment type="caution">
    <text evidence="1">The sequence shown here is derived from an EMBL/GenBank/DDBJ whole genome shotgun (WGS) entry which is preliminary data.</text>
</comment>
<name>A0A1Y2E9E9_9FUNG</name>
<proteinExistence type="predicted"/>
<organism evidence="1 2">
    <name type="scientific">Neocallimastix californiae</name>
    <dbReference type="NCBI Taxonomy" id="1754190"/>
    <lineage>
        <taxon>Eukaryota</taxon>
        <taxon>Fungi</taxon>
        <taxon>Fungi incertae sedis</taxon>
        <taxon>Chytridiomycota</taxon>
        <taxon>Chytridiomycota incertae sedis</taxon>
        <taxon>Neocallimastigomycetes</taxon>
        <taxon>Neocallimastigales</taxon>
        <taxon>Neocallimastigaceae</taxon>
        <taxon>Neocallimastix</taxon>
    </lineage>
</organism>
<protein>
    <submittedName>
        <fullName evidence="1">Uncharacterized protein</fullName>
    </submittedName>
</protein>
<reference evidence="1 2" key="1">
    <citation type="submission" date="2016-08" db="EMBL/GenBank/DDBJ databases">
        <title>A Parts List for Fungal Cellulosomes Revealed by Comparative Genomics.</title>
        <authorList>
            <consortium name="DOE Joint Genome Institute"/>
            <person name="Haitjema C.H."/>
            <person name="Gilmore S.P."/>
            <person name="Henske J.K."/>
            <person name="Solomon K.V."/>
            <person name="De Groot R."/>
            <person name="Kuo A."/>
            <person name="Mondo S.J."/>
            <person name="Salamov A.A."/>
            <person name="Labutti K."/>
            <person name="Zhao Z."/>
            <person name="Chiniquy J."/>
            <person name="Barry K."/>
            <person name="Brewer H.M."/>
            <person name="Purvine S.O."/>
            <person name="Wright A.T."/>
            <person name="Boxma B."/>
            <person name="Van Alen T."/>
            <person name="Hackstein J.H."/>
            <person name="Baker S.E."/>
            <person name="Grigoriev I.V."/>
            <person name="O'Malley M.A."/>
        </authorList>
    </citation>
    <scope>NUCLEOTIDE SEQUENCE [LARGE SCALE GENOMIC DNA]</scope>
    <source>
        <strain evidence="1 2">G1</strain>
    </source>
</reference>
<dbReference type="GO" id="GO:0019901">
    <property type="term" value="F:protein kinase binding"/>
    <property type="evidence" value="ECO:0007669"/>
    <property type="project" value="InterPro"/>
</dbReference>
<dbReference type="GO" id="GO:0016538">
    <property type="term" value="F:cyclin-dependent protein serine/threonine kinase regulator activity"/>
    <property type="evidence" value="ECO:0007669"/>
    <property type="project" value="TreeGrafter"/>
</dbReference>